<evidence type="ECO:0000256" key="9">
    <source>
        <dbReference type="SAM" id="Phobius"/>
    </source>
</evidence>
<sequence length="271" mass="28483">MPALFAQSLFHDRPEVLRHVVGNLALYLLGWNLSFWSVGYALIESAANVGETTGKLLHGSARDVKDGRRVIVETVQRVLSKPPVIGVLVGLAVGLLPPLQYLFLPAADGLSSPPLAPLFRAAVNLGAAAVPGSTLVLAGSLALGRASGCEGDDVPATSRDMLERLLSWRSLALVALVRLVALPMVAGLGLCSLLGQQGLQEISSTSVGQALMYLILAQVSVPSACNSTLIPQLLGRPDISAAMARVQVGIYLLAVPFVCLWLAIWLRVVGL</sequence>
<keyword evidence="6 9" id="KW-0472">Membrane</keyword>
<organism evidence="10 11">
    <name type="scientific">Polarella glacialis</name>
    <name type="common">Dinoflagellate</name>
    <dbReference type="NCBI Taxonomy" id="89957"/>
    <lineage>
        <taxon>Eukaryota</taxon>
        <taxon>Sar</taxon>
        <taxon>Alveolata</taxon>
        <taxon>Dinophyceae</taxon>
        <taxon>Suessiales</taxon>
        <taxon>Suessiaceae</taxon>
        <taxon>Polarella</taxon>
    </lineage>
</organism>
<evidence type="ECO:0000256" key="1">
    <source>
        <dbReference type="ARBA" id="ARBA00004141"/>
    </source>
</evidence>
<gene>
    <name evidence="10" type="ORF">PGLA2088_LOCUS10496</name>
</gene>
<feature type="transmembrane region" description="Helical" evidence="9">
    <location>
        <begin position="246"/>
        <end position="266"/>
    </location>
</feature>
<feature type="transmembrane region" description="Helical" evidence="9">
    <location>
        <begin position="84"/>
        <end position="103"/>
    </location>
</feature>
<comment type="function">
    <text evidence="7">Involved in cellular auxin homeostasis by regulating auxin metabolism. Regulates intracellular auxin accumulation at the endoplasmic reticulum and thus auxin availability for nuclear auxin signaling.</text>
</comment>
<evidence type="ECO:0000313" key="11">
    <source>
        <dbReference type="Proteomes" id="UP000626109"/>
    </source>
</evidence>
<dbReference type="GO" id="GO:0016020">
    <property type="term" value="C:membrane"/>
    <property type="evidence" value="ECO:0007669"/>
    <property type="project" value="UniProtKB-SubCell"/>
</dbReference>
<reference evidence="10" key="1">
    <citation type="submission" date="2021-02" db="EMBL/GenBank/DDBJ databases">
        <authorList>
            <person name="Dougan E. K."/>
            <person name="Rhodes N."/>
            <person name="Thang M."/>
            <person name="Chan C."/>
        </authorList>
    </citation>
    <scope>NUCLEOTIDE SEQUENCE</scope>
</reference>
<keyword evidence="4 9" id="KW-0812">Transmembrane</keyword>
<evidence type="ECO:0000256" key="2">
    <source>
        <dbReference type="ARBA" id="ARBA00004308"/>
    </source>
</evidence>
<evidence type="ECO:0000256" key="7">
    <source>
        <dbReference type="ARBA" id="ARBA00025100"/>
    </source>
</evidence>
<feature type="transmembrane region" description="Helical" evidence="9">
    <location>
        <begin position="165"/>
        <end position="190"/>
    </location>
</feature>
<name>A0A813IPS2_POLGL</name>
<dbReference type="AlphaFoldDB" id="A0A813IPS2"/>
<keyword evidence="5 9" id="KW-1133">Transmembrane helix</keyword>
<comment type="similarity">
    <text evidence="8">Belongs to the auxin efflux carrier (TC 2.A.69.2) family.</text>
</comment>
<accession>A0A813IPS2</accession>
<comment type="subcellular location">
    <subcellularLocation>
        <location evidence="2">Endomembrane system</location>
    </subcellularLocation>
    <subcellularLocation>
        <location evidence="1">Membrane</location>
        <topology evidence="1">Multi-pass membrane protein</topology>
    </subcellularLocation>
</comment>
<dbReference type="PANTHER" id="PTHR31651">
    <property type="match status" value="1"/>
</dbReference>
<feature type="transmembrane region" description="Helical" evidence="9">
    <location>
        <begin position="20"/>
        <end position="43"/>
    </location>
</feature>
<feature type="transmembrane region" description="Helical" evidence="9">
    <location>
        <begin position="123"/>
        <end position="144"/>
    </location>
</feature>
<dbReference type="Proteomes" id="UP000626109">
    <property type="component" value="Unassembled WGS sequence"/>
</dbReference>
<dbReference type="InterPro" id="IPR004776">
    <property type="entry name" value="Mem_transp_PIN-like"/>
</dbReference>
<evidence type="ECO:0000313" key="10">
    <source>
        <dbReference type="EMBL" id="CAE8653613.1"/>
    </source>
</evidence>
<protein>
    <submittedName>
        <fullName evidence="10">Uncharacterized protein</fullName>
    </submittedName>
</protein>
<evidence type="ECO:0000256" key="4">
    <source>
        <dbReference type="ARBA" id="ARBA00022692"/>
    </source>
</evidence>
<dbReference type="GO" id="GO:0055085">
    <property type="term" value="P:transmembrane transport"/>
    <property type="evidence" value="ECO:0007669"/>
    <property type="project" value="InterPro"/>
</dbReference>
<evidence type="ECO:0000256" key="5">
    <source>
        <dbReference type="ARBA" id="ARBA00022989"/>
    </source>
</evidence>
<comment type="caution">
    <text evidence="10">The sequence shown here is derived from an EMBL/GenBank/DDBJ whole genome shotgun (WGS) entry which is preliminary data.</text>
</comment>
<dbReference type="EMBL" id="CAJNNW010011788">
    <property type="protein sequence ID" value="CAE8653613.1"/>
    <property type="molecule type" value="Genomic_DNA"/>
</dbReference>
<dbReference type="GO" id="GO:0012505">
    <property type="term" value="C:endomembrane system"/>
    <property type="evidence" value="ECO:0007669"/>
    <property type="project" value="UniProtKB-SubCell"/>
</dbReference>
<evidence type="ECO:0000256" key="6">
    <source>
        <dbReference type="ARBA" id="ARBA00023136"/>
    </source>
</evidence>
<dbReference type="Pfam" id="PF03547">
    <property type="entry name" value="Mem_trans"/>
    <property type="match status" value="1"/>
</dbReference>
<evidence type="ECO:0000256" key="3">
    <source>
        <dbReference type="ARBA" id="ARBA00022448"/>
    </source>
</evidence>
<proteinExistence type="inferred from homology"/>
<evidence type="ECO:0000256" key="8">
    <source>
        <dbReference type="ARBA" id="ARBA00025752"/>
    </source>
</evidence>
<dbReference type="InterPro" id="IPR045033">
    <property type="entry name" value="PILS1/3/4/5/7"/>
</dbReference>
<keyword evidence="3" id="KW-0813">Transport</keyword>
<dbReference type="PANTHER" id="PTHR31651:SF33">
    <property type="entry name" value="PROTEIN PIN-LIKES 1"/>
    <property type="match status" value="1"/>
</dbReference>